<accession>A0A7W8MAC0</accession>
<dbReference type="Proteomes" id="UP000532440">
    <property type="component" value="Unassembled WGS sequence"/>
</dbReference>
<dbReference type="Gene3D" id="1.20.120.450">
    <property type="entry name" value="dinb family like domain"/>
    <property type="match status" value="1"/>
</dbReference>
<dbReference type="EMBL" id="JACHGB010000005">
    <property type="protein sequence ID" value="MBB5272984.1"/>
    <property type="molecule type" value="Genomic_DNA"/>
</dbReference>
<dbReference type="RefSeq" id="WP_183969060.1">
    <property type="nucleotide sequence ID" value="NZ_BAABEW010000024.1"/>
</dbReference>
<dbReference type="InterPro" id="IPR034660">
    <property type="entry name" value="DinB/YfiT-like"/>
</dbReference>
<proteinExistence type="predicted"/>
<dbReference type="InterPro" id="IPR018531">
    <property type="entry name" value="DUF1993"/>
</dbReference>
<dbReference type="PANTHER" id="PTHR36922">
    <property type="entry name" value="BLL2446 PROTEIN"/>
    <property type="match status" value="1"/>
</dbReference>
<gene>
    <name evidence="1" type="ORF">HNQ70_003007</name>
</gene>
<sequence>MTISLYDASVPVYTQMLGALDKVLGKAEAWAEARKIDGKVLAQARLFPDMLPLVSQVRIACDAARAGTARLAGIDFPKYEDNEQTLAELRQRIAGTLAFIEQVPRESIAGQEQRDITIPLRERKLEMKGQAFLLHWSLPNFFFHVTTAYDILRHNGLEVGKADFLGHA</sequence>
<comment type="caution">
    <text evidence="1">The sequence shown here is derived from an EMBL/GenBank/DDBJ whole genome shotgun (WGS) entry which is preliminary data.</text>
</comment>
<protein>
    <recommendedName>
        <fullName evidence="3">DUF1993 domain-containing protein</fullName>
    </recommendedName>
</protein>
<dbReference type="SUPFAM" id="SSF109854">
    <property type="entry name" value="DinB/YfiT-like putative metalloenzymes"/>
    <property type="match status" value="1"/>
</dbReference>
<dbReference type="Pfam" id="PF09351">
    <property type="entry name" value="DUF1993"/>
    <property type="match status" value="1"/>
</dbReference>
<evidence type="ECO:0000313" key="1">
    <source>
        <dbReference type="EMBL" id="MBB5272984.1"/>
    </source>
</evidence>
<organism evidence="1 2">
    <name type="scientific">Quisquiliibacterium transsilvanicum</name>
    <dbReference type="NCBI Taxonomy" id="1549638"/>
    <lineage>
        <taxon>Bacteria</taxon>
        <taxon>Pseudomonadati</taxon>
        <taxon>Pseudomonadota</taxon>
        <taxon>Betaproteobacteria</taxon>
        <taxon>Burkholderiales</taxon>
        <taxon>Burkholderiaceae</taxon>
        <taxon>Quisquiliibacterium</taxon>
    </lineage>
</organism>
<evidence type="ECO:0000313" key="2">
    <source>
        <dbReference type="Proteomes" id="UP000532440"/>
    </source>
</evidence>
<evidence type="ECO:0008006" key="3">
    <source>
        <dbReference type="Google" id="ProtNLM"/>
    </source>
</evidence>
<keyword evidence="2" id="KW-1185">Reference proteome</keyword>
<dbReference type="PANTHER" id="PTHR36922:SF1">
    <property type="entry name" value="DUF1993 DOMAIN-CONTAINING PROTEIN"/>
    <property type="match status" value="1"/>
</dbReference>
<reference evidence="1 2" key="1">
    <citation type="submission" date="2020-08" db="EMBL/GenBank/DDBJ databases">
        <title>Genomic Encyclopedia of Type Strains, Phase IV (KMG-IV): sequencing the most valuable type-strain genomes for metagenomic binning, comparative biology and taxonomic classification.</title>
        <authorList>
            <person name="Goeker M."/>
        </authorList>
    </citation>
    <scope>NUCLEOTIDE SEQUENCE [LARGE SCALE GENOMIC DNA]</scope>
    <source>
        <strain evidence="1 2">DSM 29781</strain>
    </source>
</reference>
<dbReference type="AlphaFoldDB" id="A0A7W8MAC0"/>
<name>A0A7W8MAC0_9BURK</name>